<reference evidence="2" key="2">
    <citation type="journal article" date="2007" name="Science">
        <title>Draft genome sequence of the sexually transmitted pathogen Trichomonas vaginalis.</title>
        <authorList>
            <person name="Carlton J.M."/>
            <person name="Hirt R.P."/>
            <person name="Silva J.C."/>
            <person name="Delcher A.L."/>
            <person name="Schatz M."/>
            <person name="Zhao Q."/>
            <person name="Wortman J.R."/>
            <person name="Bidwell S.L."/>
            <person name="Alsmark U.C.M."/>
            <person name="Besteiro S."/>
            <person name="Sicheritz-Ponten T."/>
            <person name="Noel C.J."/>
            <person name="Dacks J.B."/>
            <person name="Foster P.G."/>
            <person name="Simillion C."/>
            <person name="Van de Peer Y."/>
            <person name="Miranda-Saavedra D."/>
            <person name="Barton G.J."/>
            <person name="Westrop G.D."/>
            <person name="Mueller S."/>
            <person name="Dessi D."/>
            <person name="Fiori P.L."/>
            <person name="Ren Q."/>
            <person name="Paulsen I."/>
            <person name="Zhang H."/>
            <person name="Bastida-Corcuera F.D."/>
            <person name="Simoes-Barbosa A."/>
            <person name="Brown M.T."/>
            <person name="Hayes R.D."/>
            <person name="Mukherjee M."/>
            <person name="Okumura C.Y."/>
            <person name="Schneider R."/>
            <person name="Smith A.J."/>
            <person name="Vanacova S."/>
            <person name="Villalvazo M."/>
            <person name="Haas B.J."/>
            <person name="Pertea M."/>
            <person name="Feldblyum T.V."/>
            <person name="Utterback T.R."/>
            <person name="Shu C.L."/>
            <person name="Osoegawa K."/>
            <person name="de Jong P.J."/>
            <person name="Hrdy I."/>
            <person name="Horvathova L."/>
            <person name="Zubacova Z."/>
            <person name="Dolezal P."/>
            <person name="Malik S.B."/>
            <person name="Logsdon J.M. Jr."/>
            <person name="Henze K."/>
            <person name="Gupta A."/>
            <person name="Wang C.C."/>
            <person name="Dunne R.L."/>
            <person name="Upcroft J.A."/>
            <person name="Upcroft P."/>
            <person name="White O."/>
            <person name="Salzberg S.L."/>
            <person name="Tang P."/>
            <person name="Chiu C.-H."/>
            <person name="Lee Y.-S."/>
            <person name="Embley T.M."/>
            <person name="Coombs G.H."/>
            <person name="Mottram J.C."/>
            <person name="Tachezy J."/>
            <person name="Fraser-Liggett C.M."/>
            <person name="Johnson P.J."/>
        </authorList>
    </citation>
    <scope>NUCLEOTIDE SEQUENCE [LARGE SCALE GENOMIC DNA]</scope>
    <source>
        <strain evidence="2">G3</strain>
    </source>
</reference>
<evidence type="ECO:0000313" key="2">
    <source>
        <dbReference type="EMBL" id="EAY09912.1"/>
    </source>
</evidence>
<gene>
    <name evidence="2" type="ORF">TVAG_374190</name>
</gene>
<keyword evidence="3" id="KW-1185">Reference proteome</keyword>
<keyword evidence="1" id="KW-0812">Transmembrane</keyword>
<evidence type="ECO:0000256" key="1">
    <source>
        <dbReference type="SAM" id="Phobius"/>
    </source>
</evidence>
<accession>A2EBV0</accession>
<dbReference type="AlphaFoldDB" id="A2EBV0"/>
<proteinExistence type="predicted"/>
<organism evidence="2 3">
    <name type="scientific">Trichomonas vaginalis (strain ATCC PRA-98 / G3)</name>
    <dbReference type="NCBI Taxonomy" id="412133"/>
    <lineage>
        <taxon>Eukaryota</taxon>
        <taxon>Metamonada</taxon>
        <taxon>Parabasalia</taxon>
        <taxon>Trichomonadida</taxon>
        <taxon>Trichomonadidae</taxon>
        <taxon>Trichomonas</taxon>
    </lineage>
</organism>
<dbReference type="RefSeq" id="XP_001322135.1">
    <property type="nucleotide sequence ID" value="XM_001322100.1"/>
</dbReference>
<dbReference type="Proteomes" id="UP000001542">
    <property type="component" value="Unassembled WGS sequence"/>
</dbReference>
<feature type="transmembrane region" description="Helical" evidence="1">
    <location>
        <begin position="354"/>
        <end position="375"/>
    </location>
</feature>
<dbReference type="VEuPathDB" id="TrichDB:TVAG_374190"/>
<name>A2EBV0_TRIV3</name>
<dbReference type="KEGG" id="tva:4767843"/>
<sequence length="396" mass="44078">MPPIMLEPRYNKHEFKLSHSVFSRSSQSFIFAATQNTLIDIQNSEFRNSLDSAVTISASRGLNKYISKQIHINSEPNHTFVNCYFVNCHTNSKYGGGAIFFDEINGNLKIKKSTFYKCSTSNKYSNGGAILVKGCSGTSKFIENCFTKCTTIQSGQGFFLHSSNMFTIMNRTSFHFCPDSYSDSQSNSFAISSDIMVETTNQSCSTCYKTPIFSIRGETICTVYFFQANNNTCVDGSSLYQIVINKQSNVANAGNWSIVNGINQQNIGYYYVDEFIHSFLIVSKCGSKTRIQCGNGKLTLRYCTFESPLEAVNKTGVILSENSIIGTGIFQMKYVFTMNCGSNIEQSLVDKASFASIFVLSVLCLVLAILFSLAAKASKMRNEKIYELLSIPETEN</sequence>
<dbReference type="InParanoid" id="A2EBV0"/>
<evidence type="ECO:0008006" key="4">
    <source>
        <dbReference type="Google" id="ProtNLM"/>
    </source>
</evidence>
<reference evidence="2" key="1">
    <citation type="submission" date="2006-10" db="EMBL/GenBank/DDBJ databases">
        <authorList>
            <person name="Amadeo P."/>
            <person name="Zhao Q."/>
            <person name="Wortman J."/>
            <person name="Fraser-Liggett C."/>
            <person name="Carlton J."/>
        </authorList>
    </citation>
    <scope>NUCLEOTIDE SEQUENCE</scope>
    <source>
        <strain evidence="2">G3</strain>
    </source>
</reference>
<keyword evidence="1" id="KW-0472">Membrane</keyword>
<evidence type="ECO:0000313" key="3">
    <source>
        <dbReference type="Proteomes" id="UP000001542"/>
    </source>
</evidence>
<dbReference type="VEuPathDB" id="TrichDB:TVAGG3_0463950"/>
<protein>
    <recommendedName>
        <fullName evidence="4">Right handed beta helix domain-containing protein</fullName>
    </recommendedName>
</protein>
<dbReference type="EMBL" id="DS113348">
    <property type="protein sequence ID" value="EAY09912.1"/>
    <property type="molecule type" value="Genomic_DNA"/>
</dbReference>
<keyword evidence="1" id="KW-1133">Transmembrane helix</keyword>